<dbReference type="InterPro" id="IPR012910">
    <property type="entry name" value="Plug_dom"/>
</dbReference>
<dbReference type="PANTHER" id="PTHR30069:SF29">
    <property type="entry name" value="HEMOGLOBIN AND HEMOGLOBIN-HAPTOGLOBIN-BINDING PROTEIN 1-RELATED"/>
    <property type="match status" value="1"/>
</dbReference>
<gene>
    <name evidence="11" type="ordered locus">Cpin_5685</name>
</gene>
<feature type="chain" id="PRO_5037561568" evidence="8">
    <location>
        <begin position="22"/>
        <end position="773"/>
    </location>
</feature>
<keyword evidence="6" id="KW-0472">Membrane</keyword>
<dbReference type="EMBL" id="CP001699">
    <property type="protein sequence ID" value="ACU63108.1"/>
    <property type="molecule type" value="Genomic_DNA"/>
</dbReference>
<evidence type="ECO:0000313" key="11">
    <source>
        <dbReference type="EMBL" id="ACU63108.1"/>
    </source>
</evidence>
<keyword evidence="2" id="KW-0813">Transport</keyword>
<comment type="subcellular location">
    <subcellularLocation>
        <location evidence="1">Cell outer membrane</location>
        <topology evidence="1">Multi-pass membrane protein</topology>
    </subcellularLocation>
</comment>
<proteinExistence type="predicted"/>
<evidence type="ECO:0000256" key="6">
    <source>
        <dbReference type="ARBA" id="ARBA00023136"/>
    </source>
</evidence>
<dbReference type="CDD" id="cd00371">
    <property type="entry name" value="HMA"/>
    <property type="match status" value="1"/>
</dbReference>
<reference evidence="12" key="1">
    <citation type="submission" date="2009-08" db="EMBL/GenBank/DDBJ databases">
        <title>The complete genome of Chitinophaga pinensis DSM 2588.</title>
        <authorList>
            <consortium name="US DOE Joint Genome Institute (JGI-PGF)"/>
            <person name="Lucas S."/>
            <person name="Copeland A."/>
            <person name="Lapidus A."/>
            <person name="Glavina del Rio T."/>
            <person name="Dalin E."/>
            <person name="Tice H."/>
            <person name="Bruce D."/>
            <person name="Goodwin L."/>
            <person name="Pitluck S."/>
            <person name="Kyrpides N."/>
            <person name="Mavromatis K."/>
            <person name="Ivanova N."/>
            <person name="Mikhailova N."/>
            <person name="Sims D."/>
            <person name="Meinche L."/>
            <person name="Brettin T."/>
            <person name="Detter J.C."/>
            <person name="Han C."/>
            <person name="Larimer F."/>
            <person name="Land M."/>
            <person name="Hauser L."/>
            <person name="Markowitz V."/>
            <person name="Cheng J.-F."/>
            <person name="Hugenholtz P."/>
            <person name="Woyke T."/>
            <person name="Wu D."/>
            <person name="Spring S."/>
            <person name="Klenk H.-P."/>
            <person name="Eisen J.A."/>
        </authorList>
    </citation>
    <scope>NUCLEOTIDE SEQUENCE [LARGE SCALE GENOMIC DNA]</scope>
    <source>
        <strain evidence="12">ATCC 43595 / DSM 2588 / LMG 13176 / NBRC 15968 / NCIMB 11800 / UQM 2034</strain>
    </source>
</reference>
<evidence type="ECO:0000256" key="1">
    <source>
        <dbReference type="ARBA" id="ARBA00004571"/>
    </source>
</evidence>
<dbReference type="InterPro" id="IPR006121">
    <property type="entry name" value="HMA_dom"/>
</dbReference>
<dbReference type="GO" id="GO:0046872">
    <property type="term" value="F:metal ion binding"/>
    <property type="evidence" value="ECO:0007669"/>
    <property type="project" value="InterPro"/>
</dbReference>
<protein>
    <submittedName>
        <fullName evidence="11">TonB-dependent receptor</fullName>
    </submittedName>
</protein>
<dbReference type="GO" id="GO:0015344">
    <property type="term" value="F:siderophore uptake transmembrane transporter activity"/>
    <property type="evidence" value="ECO:0007669"/>
    <property type="project" value="TreeGrafter"/>
</dbReference>
<dbReference type="Gene3D" id="2.40.170.20">
    <property type="entry name" value="TonB-dependent receptor, beta-barrel domain"/>
    <property type="match status" value="1"/>
</dbReference>
<dbReference type="Gene3D" id="3.30.70.100">
    <property type="match status" value="1"/>
</dbReference>
<evidence type="ECO:0000256" key="7">
    <source>
        <dbReference type="ARBA" id="ARBA00023237"/>
    </source>
</evidence>
<dbReference type="Pfam" id="PF07715">
    <property type="entry name" value="Plug"/>
    <property type="match status" value="1"/>
</dbReference>
<keyword evidence="7" id="KW-0998">Cell outer membrane</keyword>
<dbReference type="Proteomes" id="UP000002215">
    <property type="component" value="Chromosome"/>
</dbReference>
<keyword evidence="5 8" id="KW-0732">Signal</keyword>
<evidence type="ECO:0000259" key="9">
    <source>
        <dbReference type="Pfam" id="PF00403"/>
    </source>
</evidence>
<evidence type="ECO:0000256" key="2">
    <source>
        <dbReference type="ARBA" id="ARBA00022448"/>
    </source>
</evidence>
<evidence type="ECO:0000313" key="12">
    <source>
        <dbReference type="Proteomes" id="UP000002215"/>
    </source>
</evidence>
<dbReference type="GO" id="GO:0009279">
    <property type="term" value="C:cell outer membrane"/>
    <property type="evidence" value="ECO:0007669"/>
    <property type="project" value="UniProtKB-SubCell"/>
</dbReference>
<dbReference type="PANTHER" id="PTHR30069">
    <property type="entry name" value="TONB-DEPENDENT OUTER MEMBRANE RECEPTOR"/>
    <property type="match status" value="1"/>
</dbReference>
<dbReference type="SUPFAM" id="SSF55008">
    <property type="entry name" value="HMA, heavy metal-associated domain"/>
    <property type="match status" value="1"/>
</dbReference>
<keyword evidence="11" id="KW-0675">Receptor</keyword>
<sequence length="773" mass="86681">MTLYKYIILVVILLSDITTYAQTTGTKNTTATFNVAGVCEQCKARIEDAAIGKGVLSAEWDLGTKEIKVVYDSLKTSLEKIQKRIVAAGHDLQTAHAPDNVYNKLPACCHYRESEAMVHDSKIETASKVQLKEFSVTSKQTSTYISALNTVRTETITSKELLKAACCNLSESFDTNPSVDVSYNDAVTGSKQIQLLGLSGNYTQLTVENLPGPRGIATPLGLNSIAGPWIESIQLVKGMGSVANGYESIAGQINVELKKPENSEQMLANVYVNDFGKTDLNLNLSKKINGKWSTGLLIHDDFLTNKQLDNNKDGFRDLPTGNLFSIINRWKYDNGKGFLAQFGIKTLKDDRTGGQTAYNPSSDKYTTKYYGIGINTQRYEAFGKVGYIFPAQKYKSIGLQLSAISHKQDSYFGLTTYNATQRNIYGNLIYQSIVNNTMHTFRTGISFLYDKYDEQFNAAFYKRNELVPGAFFEYTYMPSEKLSVVAGIRADHNNLFGVFITPRLNVRYEPVKGTNIRLAAGRGQRTANIFAENASVFVSARSVEMLSTEKGKAYGFNPEVAWNKGISVDQHFNLFRRDASASIDFYRNDFTDQVVVDLEDPRTVKFYNSKDKSYANSLQVGLKLEPLDKFNVSLAYRYFDVKTTYDGKLLQRPLISKQRAFANFDYAFSGWKFDYTFNYNGSKRLPSTAANPETDRRNAYSPAYILMNAQVTKAIGKKRPMDFYIGVENIGNYIQQDAIIAANDPFGRYFDASLVWAPITGRMLYAGWRLKIK</sequence>
<dbReference type="InterPro" id="IPR036942">
    <property type="entry name" value="Beta-barrel_TonB_sf"/>
</dbReference>
<dbReference type="SUPFAM" id="SSF56935">
    <property type="entry name" value="Porins"/>
    <property type="match status" value="1"/>
</dbReference>
<evidence type="ECO:0000256" key="5">
    <source>
        <dbReference type="ARBA" id="ARBA00022729"/>
    </source>
</evidence>
<reference evidence="11 12" key="2">
    <citation type="journal article" date="2010" name="Stand. Genomic Sci.">
        <title>Complete genome sequence of Chitinophaga pinensis type strain (UQM 2034).</title>
        <authorList>
            <person name="Glavina Del Rio T."/>
            <person name="Abt B."/>
            <person name="Spring S."/>
            <person name="Lapidus A."/>
            <person name="Nolan M."/>
            <person name="Tice H."/>
            <person name="Copeland A."/>
            <person name="Cheng J.F."/>
            <person name="Chen F."/>
            <person name="Bruce D."/>
            <person name="Goodwin L."/>
            <person name="Pitluck S."/>
            <person name="Ivanova N."/>
            <person name="Mavromatis K."/>
            <person name="Mikhailova N."/>
            <person name="Pati A."/>
            <person name="Chen A."/>
            <person name="Palaniappan K."/>
            <person name="Land M."/>
            <person name="Hauser L."/>
            <person name="Chang Y.J."/>
            <person name="Jeffries C.D."/>
            <person name="Chain P."/>
            <person name="Saunders E."/>
            <person name="Detter J.C."/>
            <person name="Brettin T."/>
            <person name="Rohde M."/>
            <person name="Goker M."/>
            <person name="Bristow J."/>
            <person name="Eisen J.A."/>
            <person name="Markowitz V."/>
            <person name="Hugenholtz P."/>
            <person name="Kyrpides N.C."/>
            <person name="Klenk H.P."/>
            <person name="Lucas S."/>
        </authorList>
    </citation>
    <scope>NUCLEOTIDE SEQUENCE [LARGE SCALE GENOMIC DNA]</scope>
    <source>
        <strain evidence="12">ATCC 43595 / DSM 2588 / LMG 13176 / NBRC 15968 / NCIMB 11800 / UQM 2034</strain>
    </source>
</reference>
<dbReference type="AlphaFoldDB" id="A0A979GV07"/>
<dbReference type="InterPro" id="IPR036163">
    <property type="entry name" value="HMA_dom_sf"/>
</dbReference>
<keyword evidence="3" id="KW-1134">Transmembrane beta strand</keyword>
<keyword evidence="4" id="KW-0812">Transmembrane</keyword>
<name>A0A979GV07_CHIPD</name>
<dbReference type="InterPro" id="IPR039426">
    <property type="entry name" value="TonB-dep_rcpt-like"/>
</dbReference>
<feature type="signal peptide" evidence="8">
    <location>
        <begin position="1"/>
        <end position="21"/>
    </location>
</feature>
<evidence type="ECO:0000256" key="8">
    <source>
        <dbReference type="SAM" id="SignalP"/>
    </source>
</evidence>
<dbReference type="RefSeq" id="WP_012793275.1">
    <property type="nucleotide sequence ID" value="NC_013132.1"/>
</dbReference>
<dbReference type="Gene3D" id="2.170.130.10">
    <property type="entry name" value="TonB-dependent receptor, plug domain"/>
    <property type="match status" value="1"/>
</dbReference>
<evidence type="ECO:0000256" key="3">
    <source>
        <dbReference type="ARBA" id="ARBA00022452"/>
    </source>
</evidence>
<dbReference type="GO" id="GO:0044718">
    <property type="term" value="P:siderophore transmembrane transport"/>
    <property type="evidence" value="ECO:0007669"/>
    <property type="project" value="TreeGrafter"/>
</dbReference>
<feature type="domain" description="TonB-dependent receptor plug" evidence="10">
    <location>
        <begin position="152"/>
        <end position="251"/>
    </location>
</feature>
<evidence type="ECO:0000256" key="4">
    <source>
        <dbReference type="ARBA" id="ARBA00022692"/>
    </source>
</evidence>
<feature type="domain" description="HMA" evidence="9">
    <location>
        <begin position="32"/>
        <end position="91"/>
    </location>
</feature>
<dbReference type="Pfam" id="PF00403">
    <property type="entry name" value="HMA"/>
    <property type="match status" value="1"/>
</dbReference>
<evidence type="ECO:0000259" key="10">
    <source>
        <dbReference type="Pfam" id="PF07715"/>
    </source>
</evidence>
<organism evidence="11 12">
    <name type="scientific">Chitinophaga pinensis (strain ATCC 43595 / DSM 2588 / LMG 13176 / NBRC 15968 / NCIMB 11800 / UQM 2034)</name>
    <dbReference type="NCBI Taxonomy" id="485918"/>
    <lineage>
        <taxon>Bacteria</taxon>
        <taxon>Pseudomonadati</taxon>
        <taxon>Bacteroidota</taxon>
        <taxon>Chitinophagia</taxon>
        <taxon>Chitinophagales</taxon>
        <taxon>Chitinophagaceae</taxon>
        <taxon>Chitinophaga</taxon>
    </lineage>
</organism>
<dbReference type="InterPro" id="IPR037066">
    <property type="entry name" value="Plug_dom_sf"/>
</dbReference>
<dbReference type="OrthoDB" id="1109239at2"/>
<dbReference type="KEGG" id="cpi:Cpin_5685"/>
<accession>A0A979GV07</accession>